<accession>A0A4Q5LTT9</accession>
<evidence type="ECO:0000259" key="1">
    <source>
        <dbReference type="PROSITE" id="PS50994"/>
    </source>
</evidence>
<dbReference type="Pfam" id="PF13683">
    <property type="entry name" value="rve_3"/>
    <property type="match status" value="1"/>
</dbReference>
<dbReference type="InterPro" id="IPR001584">
    <property type="entry name" value="Integrase_cat-core"/>
</dbReference>
<dbReference type="Proteomes" id="UP000293162">
    <property type="component" value="Unassembled WGS sequence"/>
</dbReference>
<keyword evidence="3" id="KW-1185">Reference proteome</keyword>
<dbReference type="GO" id="GO:0003676">
    <property type="term" value="F:nucleic acid binding"/>
    <property type="evidence" value="ECO:0007669"/>
    <property type="project" value="InterPro"/>
</dbReference>
<dbReference type="Gene3D" id="3.30.420.10">
    <property type="entry name" value="Ribonuclease H-like superfamily/Ribonuclease H"/>
    <property type="match status" value="1"/>
</dbReference>
<dbReference type="InterPro" id="IPR047656">
    <property type="entry name" value="IS481-like_transpos"/>
</dbReference>
<dbReference type="PANTHER" id="PTHR46889:SF4">
    <property type="entry name" value="TRANSPOSASE INSO FOR INSERTION SEQUENCE ELEMENT IS911B-RELATED"/>
    <property type="match status" value="1"/>
</dbReference>
<dbReference type="PANTHER" id="PTHR46889">
    <property type="entry name" value="TRANSPOSASE INSF FOR INSERTION SEQUENCE IS3B-RELATED"/>
    <property type="match status" value="1"/>
</dbReference>
<protein>
    <submittedName>
        <fullName evidence="2">IS481 family transposase</fullName>
    </submittedName>
</protein>
<evidence type="ECO:0000313" key="2">
    <source>
        <dbReference type="EMBL" id="RYU92853.1"/>
    </source>
</evidence>
<dbReference type="AlphaFoldDB" id="A0A4Q5LTT9"/>
<dbReference type="GO" id="GO:0015074">
    <property type="term" value="P:DNA integration"/>
    <property type="evidence" value="ECO:0007669"/>
    <property type="project" value="InterPro"/>
</dbReference>
<dbReference type="NCBIfam" id="NF033577">
    <property type="entry name" value="transpos_IS481"/>
    <property type="match status" value="1"/>
</dbReference>
<name>A0A4Q5LTT9_9BACT</name>
<comment type="caution">
    <text evidence="2">The sequence shown here is derived from an EMBL/GenBank/DDBJ whole genome shotgun (WGS) entry which is preliminary data.</text>
</comment>
<evidence type="ECO:0000313" key="3">
    <source>
        <dbReference type="Proteomes" id="UP000293162"/>
    </source>
</evidence>
<dbReference type="OrthoDB" id="930609at2"/>
<dbReference type="EMBL" id="SEWF01000068">
    <property type="protein sequence ID" value="RYU92853.1"/>
    <property type="molecule type" value="Genomic_DNA"/>
</dbReference>
<dbReference type="InterPro" id="IPR036397">
    <property type="entry name" value="RNaseH_sf"/>
</dbReference>
<feature type="domain" description="Integrase catalytic" evidence="1">
    <location>
        <begin position="158"/>
        <end position="334"/>
    </location>
</feature>
<gene>
    <name evidence="2" type="ORF">EWM59_24955</name>
</gene>
<dbReference type="InterPro" id="IPR012337">
    <property type="entry name" value="RNaseH-like_sf"/>
</dbReference>
<sequence>MTTQAKIIKNKLGVLELANVLGNVSKACKVMGYSRDSFYRFKELYEQGGELALQEISRRKPIEKNRVDTLVEEAVVKMALDLPAYGQLRVSNELKKQGIVVSPGGVRSIWLRHDLATFKKRLKALEAKVNQEGIILTDEQITALERAKAEKQAHGEIETHHPGYLGAQDTYYVGNIKGVGHIYQQTFIDTYSKVAFVKLYDRKNALVAADMLNDKVIPFHEQNQIRLLRVLTDRGTEYCGNREQHEYQLYLAIEDIDHTKTKAKSPQTNGICERFHRTIQDEFYAVAFRKKLYHSLSELQKDLDSWLNHYNTQRTHTGKYCYGKTPMQTFMDSLQLAKDKLLEEVFKINILEDNKK</sequence>
<dbReference type="RefSeq" id="WP_130023962.1">
    <property type="nucleotide sequence ID" value="NZ_SEWF01000068.1"/>
</dbReference>
<proteinExistence type="predicted"/>
<feature type="non-terminal residue" evidence="2">
    <location>
        <position position="356"/>
    </location>
</feature>
<dbReference type="Pfam" id="PF13551">
    <property type="entry name" value="HTH_29"/>
    <property type="match status" value="1"/>
</dbReference>
<dbReference type="InterPro" id="IPR050900">
    <property type="entry name" value="Transposase_IS3/IS150/IS904"/>
</dbReference>
<dbReference type="SUPFAM" id="SSF53098">
    <property type="entry name" value="Ribonuclease H-like"/>
    <property type="match status" value="1"/>
</dbReference>
<dbReference type="PROSITE" id="PS50994">
    <property type="entry name" value="INTEGRASE"/>
    <property type="match status" value="1"/>
</dbReference>
<reference evidence="2 3" key="1">
    <citation type="submission" date="2019-02" db="EMBL/GenBank/DDBJ databases">
        <title>Bacterial novel species Emticicia sp. 17J42-9 isolated from soil.</title>
        <authorList>
            <person name="Jung H.-Y."/>
        </authorList>
    </citation>
    <scope>NUCLEOTIDE SEQUENCE [LARGE SCALE GENOMIC DNA]</scope>
    <source>
        <strain evidence="2 3">17J42-9</strain>
    </source>
</reference>
<organism evidence="2 3">
    <name type="scientific">Emticicia agri</name>
    <dbReference type="NCBI Taxonomy" id="2492393"/>
    <lineage>
        <taxon>Bacteria</taxon>
        <taxon>Pseudomonadati</taxon>
        <taxon>Bacteroidota</taxon>
        <taxon>Cytophagia</taxon>
        <taxon>Cytophagales</taxon>
        <taxon>Leadbetterellaceae</taxon>
        <taxon>Emticicia</taxon>
    </lineage>
</organism>